<dbReference type="InterPro" id="IPR008775">
    <property type="entry name" value="Phytyl_CoA_dOase-like"/>
</dbReference>
<accession>L1ID35</accession>
<comment type="cofactor">
    <cofactor evidence="1">
        <name>Fe cation</name>
        <dbReference type="ChEBI" id="CHEBI:24875"/>
    </cofactor>
</comment>
<evidence type="ECO:0000313" key="5">
    <source>
        <dbReference type="EnsemblProtists" id="EKX34153"/>
    </source>
</evidence>
<reference evidence="4 6" key="1">
    <citation type="journal article" date="2012" name="Nature">
        <title>Algal genomes reveal evolutionary mosaicism and the fate of nucleomorphs.</title>
        <authorList>
            <consortium name="DOE Joint Genome Institute"/>
            <person name="Curtis B.A."/>
            <person name="Tanifuji G."/>
            <person name="Burki F."/>
            <person name="Gruber A."/>
            <person name="Irimia M."/>
            <person name="Maruyama S."/>
            <person name="Arias M.C."/>
            <person name="Ball S.G."/>
            <person name="Gile G.H."/>
            <person name="Hirakawa Y."/>
            <person name="Hopkins J.F."/>
            <person name="Kuo A."/>
            <person name="Rensing S.A."/>
            <person name="Schmutz J."/>
            <person name="Symeonidi A."/>
            <person name="Elias M."/>
            <person name="Eveleigh R.J."/>
            <person name="Herman E.K."/>
            <person name="Klute M.J."/>
            <person name="Nakayama T."/>
            <person name="Obornik M."/>
            <person name="Reyes-Prieto A."/>
            <person name="Armbrust E.V."/>
            <person name="Aves S.J."/>
            <person name="Beiko R.G."/>
            <person name="Coutinho P."/>
            <person name="Dacks J.B."/>
            <person name="Durnford D.G."/>
            <person name="Fast N.M."/>
            <person name="Green B.R."/>
            <person name="Grisdale C.J."/>
            <person name="Hempel F."/>
            <person name="Henrissat B."/>
            <person name="Hoppner M.P."/>
            <person name="Ishida K."/>
            <person name="Kim E."/>
            <person name="Koreny L."/>
            <person name="Kroth P.G."/>
            <person name="Liu Y."/>
            <person name="Malik S.B."/>
            <person name="Maier U.G."/>
            <person name="McRose D."/>
            <person name="Mock T."/>
            <person name="Neilson J.A."/>
            <person name="Onodera N.T."/>
            <person name="Poole A.M."/>
            <person name="Pritham E.J."/>
            <person name="Richards T.A."/>
            <person name="Rocap G."/>
            <person name="Roy S.W."/>
            <person name="Sarai C."/>
            <person name="Schaack S."/>
            <person name="Shirato S."/>
            <person name="Slamovits C.H."/>
            <person name="Spencer D.F."/>
            <person name="Suzuki S."/>
            <person name="Worden A.Z."/>
            <person name="Zauner S."/>
            <person name="Barry K."/>
            <person name="Bell C."/>
            <person name="Bharti A.K."/>
            <person name="Crow J.A."/>
            <person name="Grimwood J."/>
            <person name="Kramer R."/>
            <person name="Lindquist E."/>
            <person name="Lucas S."/>
            <person name="Salamov A."/>
            <person name="McFadden G.I."/>
            <person name="Lane C.E."/>
            <person name="Keeling P.J."/>
            <person name="Gray M.W."/>
            <person name="Grigoriev I.V."/>
            <person name="Archibald J.M."/>
        </authorList>
    </citation>
    <scope>NUCLEOTIDE SEQUENCE</scope>
    <source>
        <strain evidence="4 6">CCMP2712</strain>
    </source>
</reference>
<evidence type="ECO:0000256" key="3">
    <source>
        <dbReference type="SAM" id="Phobius"/>
    </source>
</evidence>
<keyword evidence="3" id="KW-0472">Membrane</keyword>
<dbReference type="PANTHER" id="PTHR20883:SF46">
    <property type="entry name" value="PHYTANOYL-COA HYDROXYLASE"/>
    <property type="match status" value="1"/>
</dbReference>
<evidence type="ECO:0000313" key="4">
    <source>
        <dbReference type="EMBL" id="EKX34153.1"/>
    </source>
</evidence>
<sequence length="403" mass="44379">MTGGLRISNLDALSLTTAAFVFALVSFVIAIAALVVSIIAIVNSARDRECDALLHVTDLDDRDCVVDMWEALAIDDRHPARLNQAAYRQMRCERMARLRLEQTCSLLDEQQVKDRLHEYLEDAQTIQRFLVSDLAGIASSVSLAAPELLSRRSQALHALTNRGDKRMKRSEERNSRSAPAPPLSSCSIRLFNEQYVVKPPQSRVEFGWHTDEAEQLQMCLQRPQSPYVSVWLPLCDTTFHNGTLEILPLGDACYLNPPPGVDKHHPFFLSVSSSFSGSPRTDDISRKSSEEGDREQTASEASGSKREQASSCPIGSVLSVEAGTAVVFASDVWHRSSFNESDKFRPVFYAQYSLGCLLSDGSLAIDEAHIKSSGPLAFGVPCDMVKCGRCSAKALRGEGQEKP</sequence>
<dbReference type="PANTHER" id="PTHR20883">
    <property type="entry name" value="PHYTANOYL-COA DIOXYGENASE DOMAIN CONTAINING 1"/>
    <property type="match status" value="1"/>
</dbReference>
<evidence type="ECO:0008006" key="7">
    <source>
        <dbReference type="Google" id="ProtNLM"/>
    </source>
</evidence>
<dbReference type="GeneID" id="17290899"/>
<feature type="region of interest" description="Disordered" evidence="2">
    <location>
        <begin position="159"/>
        <end position="185"/>
    </location>
</feature>
<evidence type="ECO:0000313" key="6">
    <source>
        <dbReference type="Proteomes" id="UP000011087"/>
    </source>
</evidence>
<dbReference type="EMBL" id="JH993117">
    <property type="protein sequence ID" value="EKX34153.1"/>
    <property type="molecule type" value="Genomic_DNA"/>
</dbReference>
<dbReference type="EnsemblProtists" id="EKX34153">
    <property type="protein sequence ID" value="EKX34153"/>
    <property type="gene ID" value="GUITHDRAFT_147409"/>
</dbReference>
<dbReference type="OrthoDB" id="445007at2759"/>
<dbReference type="AlphaFoldDB" id="L1ID35"/>
<reference evidence="5" key="3">
    <citation type="submission" date="2015-06" db="UniProtKB">
        <authorList>
            <consortium name="EnsemblProtists"/>
        </authorList>
    </citation>
    <scope>IDENTIFICATION</scope>
</reference>
<keyword evidence="3" id="KW-0812">Transmembrane</keyword>
<feature type="region of interest" description="Disordered" evidence="2">
    <location>
        <begin position="274"/>
        <end position="309"/>
    </location>
</feature>
<gene>
    <name evidence="4" type="ORF">GUITHDRAFT_147409</name>
</gene>
<dbReference type="RefSeq" id="XP_005821133.1">
    <property type="nucleotide sequence ID" value="XM_005821076.1"/>
</dbReference>
<feature type="compositionally biased region" description="Basic and acidic residues" evidence="2">
    <location>
        <begin position="280"/>
        <end position="308"/>
    </location>
</feature>
<dbReference type="SUPFAM" id="SSF51197">
    <property type="entry name" value="Clavaminate synthase-like"/>
    <property type="match status" value="1"/>
</dbReference>
<feature type="transmembrane region" description="Helical" evidence="3">
    <location>
        <begin position="12"/>
        <end position="42"/>
    </location>
</feature>
<dbReference type="KEGG" id="gtt:GUITHDRAFT_147409"/>
<dbReference type="Gene3D" id="2.60.120.620">
    <property type="entry name" value="q2cbj1_9rhob like domain"/>
    <property type="match status" value="1"/>
</dbReference>
<protein>
    <recommendedName>
        <fullName evidence="7">Phytanoyl-CoA dioxygenase</fullName>
    </recommendedName>
</protein>
<dbReference type="Proteomes" id="UP000011087">
    <property type="component" value="Unassembled WGS sequence"/>
</dbReference>
<dbReference type="Pfam" id="PF05721">
    <property type="entry name" value="PhyH"/>
    <property type="match status" value="1"/>
</dbReference>
<name>L1ID35_GUITC</name>
<evidence type="ECO:0000256" key="2">
    <source>
        <dbReference type="SAM" id="MobiDB-lite"/>
    </source>
</evidence>
<evidence type="ECO:0000256" key="1">
    <source>
        <dbReference type="ARBA" id="ARBA00001962"/>
    </source>
</evidence>
<dbReference type="HOGENOM" id="CLU_684157_0_0_1"/>
<keyword evidence="3" id="KW-1133">Transmembrane helix</keyword>
<organism evidence="4">
    <name type="scientific">Guillardia theta (strain CCMP2712)</name>
    <name type="common">Cryptophyte</name>
    <dbReference type="NCBI Taxonomy" id="905079"/>
    <lineage>
        <taxon>Eukaryota</taxon>
        <taxon>Cryptophyceae</taxon>
        <taxon>Pyrenomonadales</taxon>
        <taxon>Geminigeraceae</taxon>
        <taxon>Guillardia</taxon>
    </lineage>
</organism>
<proteinExistence type="predicted"/>
<dbReference type="PaxDb" id="55529-EKX34153"/>
<reference evidence="6" key="2">
    <citation type="submission" date="2012-11" db="EMBL/GenBank/DDBJ databases">
        <authorList>
            <person name="Kuo A."/>
            <person name="Curtis B.A."/>
            <person name="Tanifuji G."/>
            <person name="Burki F."/>
            <person name="Gruber A."/>
            <person name="Irimia M."/>
            <person name="Maruyama S."/>
            <person name="Arias M.C."/>
            <person name="Ball S.G."/>
            <person name="Gile G.H."/>
            <person name="Hirakawa Y."/>
            <person name="Hopkins J.F."/>
            <person name="Rensing S.A."/>
            <person name="Schmutz J."/>
            <person name="Symeonidi A."/>
            <person name="Elias M."/>
            <person name="Eveleigh R.J."/>
            <person name="Herman E.K."/>
            <person name="Klute M.J."/>
            <person name="Nakayama T."/>
            <person name="Obornik M."/>
            <person name="Reyes-Prieto A."/>
            <person name="Armbrust E.V."/>
            <person name="Aves S.J."/>
            <person name="Beiko R.G."/>
            <person name="Coutinho P."/>
            <person name="Dacks J.B."/>
            <person name="Durnford D.G."/>
            <person name="Fast N.M."/>
            <person name="Green B.R."/>
            <person name="Grisdale C."/>
            <person name="Hempe F."/>
            <person name="Henrissat B."/>
            <person name="Hoppner M.P."/>
            <person name="Ishida K.-I."/>
            <person name="Kim E."/>
            <person name="Koreny L."/>
            <person name="Kroth P.G."/>
            <person name="Liu Y."/>
            <person name="Malik S.-B."/>
            <person name="Maier U.G."/>
            <person name="McRose D."/>
            <person name="Mock T."/>
            <person name="Neilson J.A."/>
            <person name="Onodera N.T."/>
            <person name="Poole A.M."/>
            <person name="Pritham E.J."/>
            <person name="Richards T.A."/>
            <person name="Rocap G."/>
            <person name="Roy S.W."/>
            <person name="Sarai C."/>
            <person name="Schaack S."/>
            <person name="Shirato S."/>
            <person name="Slamovits C.H."/>
            <person name="Spencer D.F."/>
            <person name="Suzuki S."/>
            <person name="Worden A.Z."/>
            <person name="Zauner S."/>
            <person name="Barry K."/>
            <person name="Bell C."/>
            <person name="Bharti A.K."/>
            <person name="Crow J.A."/>
            <person name="Grimwood J."/>
            <person name="Kramer R."/>
            <person name="Lindquist E."/>
            <person name="Lucas S."/>
            <person name="Salamov A."/>
            <person name="McFadden G.I."/>
            <person name="Lane C.E."/>
            <person name="Keeling P.J."/>
            <person name="Gray M.W."/>
            <person name="Grigoriev I.V."/>
            <person name="Archibald J.M."/>
        </authorList>
    </citation>
    <scope>NUCLEOTIDE SEQUENCE</scope>
    <source>
        <strain evidence="6">CCMP2712</strain>
    </source>
</reference>
<keyword evidence="6" id="KW-1185">Reference proteome</keyword>